<evidence type="ECO:0000313" key="5">
    <source>
        <dbReference type="Proteomes" id="UP000241454"/>
    </source>
</evidence>
<organism evidence="2 7">
    <name type="scientific">Bifidobacterium adolescentis</name>
    <dbReference type="NCBI Taxonomy" id="1680"/>
    <lineage>
        <taxon>Bacteria</taxon>
        <taxon>Bacillati</taxon>
        <taxon>Actinomycetota</taxon>
        <taxon>Actinomycetes</taxon>
        <taxon>Bifidobacteriales</taxon>
        <taxon>Bifidobacteriaceae</taxon>
        <taxon>Bifidobacterium</taxon>
    </lineage>
</organism>
<dbReference type="AlphaFoldDB" id="A0A0C2Z1Y1"/>
<dbReference type="Proteomes" id="UP001206013">
    <property type="component" value="Unassembled WGS sequence"/>
</dbReference>
<dbReference type="EMBL" id="CP028341">
    <property type="protein sequence ID" value="AVT45538.1"/>
    <property type="molecule type" value="Genomic_DNA"/>
</dbReference>
<dbReference type="Proteomes" id="UP000241454">
    <property type="component" value="Chromosome"/>
</dbReference>
<proteinExistence type="predicted"/>
<dbReference type="EMBL" id="JANFYM010000003">
    <property type="protein sequence ID" value="MCQ4792684.1"/>
    <property type="molecule type" value="Genomic_DNA"/>
</dbReference>
<dbReference type="Pfam" id="PF13711">
    <property type="entry name" value="DUF4160"/>
    <property type="match status" value="1"/>
</dbReference>
<reference evidence="2 7" key="3">
    <citation type="journal article" date="2019" name="Nat. Med.">
        <title>A library of human gut bacterial isolates paired with longitudinal multiomics data enables mechanistic microbiome research.</title>
        <authorList>
            <person name="Poyet M."/>
            <person name="Groussin M."/>
            <person name="Gibbons S.M."/>
            <person name="Avila-Pacheco J."/>
            <person name="Jiang X."/>
            <person name="Kearney S.M."/>
            <person name="Perrotta A.R."/>
            <person name="Berdy B."/>
            <person name="Zhao S."/>
            <person name="Lieberman T.D."/>
            <person name="Swanson P.K."/>
            <person name="Smith M."/>
            <person name="Roesemann S."/>
            <person name="Alexander J.E."/>
            <person name="Rich S.A."/>
            <person name="Livny J."/>
            <person name="Vlamakis H."/>
            <person name="Clish C."/>
            <person name="Bullock K."/>
            <person name="Deik A."/>
            <person name="Scott J."/>
            <person name="Pierce K.A."/>
            <person name="Xavier R.J."/>
            <person name="Alm E.J."/>
        </authorList>
    </citation>
    <scope>NUCLEOTIDE SEQUENCE [LARGE SCALE GENOMIC DNA]</scope>
    <source>
        <strain evidence="2 7">BIOML-A105</strain>
    </source>
</reference>
<evidence type="ECO:0000313" key="7">
    <source>
        <dbReference type="Proteomes" id="UP000470200"/>
    </source>
</evidence>
<dbReference type="EMBL" id="WDIP01000015">
    <property type="protein sequence ID" value="KAB5882724.1"/>
    <property type="molecule type" value="Genomic_DNA"/>
</dbReference>
<reference evidence="3" key="4">
    <citation type="submission" date="2022-06" db="EMBL/GenBank/DDBJ databases">
        <title>Isolation of gut microbiota from human fecal samples.</title>
        <authorList>
            <person name="Pamer E.G."/>
            <person name="Barat B."/>
            <person name="Waligurski E."/>
            <person name="Medina S."/>
            <person name="Paddock L."/>
            <person name="Mostad J."/>
        </authorList>
    </citation>
    <scope>NUCLEOTIDE SEQUENCE</scope>
    <source>
        <strain evidence="3">SL.1.01</strain>
    </source>
</reference>
<dbReference type="GeneID" id="45599637"/>
<dbReference type="RefSeq" id="WP_003830718.1">
    <property type="nucleotide sequence ID" value="NZ_CP028341.1"/>
</dbReference>
<evidence type="ECO:0000313" key="4">
    <source>
        <dbReference type="EMBL" id="RHJ18283.1"/>
    </source>
</evidence>
<dbReference type="Proteomes" id="UP000470200">
    <property type="component" value="Unassembled WGS sequence"/>
</dbReference>
<dbReference type="InterPro" id="IPR025427">
    <property type="entry name" value="DUF4160"/>
</dbReference>
<accession>A0A0C2Z1Y1</accession>
<evidence type="ECO:0000313" key="3">
    <source>
        <dbReference type="EMBL" id="MCQ4792684.1"/>
    </source>
</evidence>
<sequence>MEDNENKEADMPVISMFFGIIITMNADDHVPPHIHARYQGHEASFTFDGNLLKGDLPRKQRKLVEAWVLLHAEELEADWELAFNLEHPFRIDPLR</sequence>
<evidence type="ECO:0000313" key="1">
    <source>
        <dbReference type="EMBL" id="AVT45538.1"/>
    </source>
</evidence>
<reference evidence="4 6" key="2">
    <citation type="submission" date="2018-08" db="EMBL/GenBank/DDBJ databases">
        <title>A genome reference for cultivated species of the human gut microbiota.</title>
        <authorList>
            <person name="Zou Y."/>
            <person name="Xue W."/>
            <person name="Luo G."/>
        </authorList>
    </citation>
    <scope>NUCLEOTIDE SEQUENCE [LARGE SCALE GENOMIC DNA]</scope>
    <source>
        <strain evidence="4 6">AM12-20</strain>
    </source>
</reference>
<dbReference type="Proteomes" id="UP000284589">
    <property type="component" value="Unassembled WGS sequence"/>
</dbReference>
<evidence type="ECO:0000313" key="6">
    <source>
        <dbReference type="Proteomes" id="UP000284589"/>
    </source>
</evidence>
<name>A0A0C2Z1Y1_BIFAD</name>
<reference evidence="1 5" key="1">
    <citation type="submission" date="2018-03" db="EMBL/GenBank/DDBJ databases">
        <authorList>
            <person name="Keele B.F."/>
        </authorList>
    </citation>
    <scope>NUCLEOTIDE SEQUENCE [LARGE SCALE GENOMIC DNA]</scope>
    <source>
        <strain evidence="1 5">1-11</strain>
    </source>
</reference>
<dbReference type="EMBL" id="QRLP01000003">
    <property type="protein sequence ID" value="RHJ18283.1"/>
    <property type="molecule type" value="Genomic_DNA"/>
</dbReference>
<gene>
    <name evidence="1" type="ORF">C8077_06215</name>
    <name evidence="4" type="ORF">DW139_06535</name>
    <name evidence="2" type="ORF">GA629_10065</name>
    <name evidence="3" type="ORF">NE692_04300</name>
</gene>
<evidence type="ECO:0000313" key="2">
    <source>
        <dbReference type="EMBL" id="KAB5882724.1"/>
    </source>
</evidence>
<protein>
    <submittedName>
        <fullName evidence="2">DUF4160 domain-containing protein</fullName>
    </submittedName>
</protein>